<dbReference type="InterPro" id="IPR047113">
    <property type="entry name" value="PA2G4/ARX1"/>
</dbReference>
<dbReference type="Gene3D" id="1.10.10.10">
    <property type="entry name" value="Winged helix-like DNA-binding domain superfamily/Winged helix DNA-binding domain"/>
    <property type="match status" value="1"/>
</dbReference>
<sequence length="342" mass="36940">DHSLTSEKNIALHDKAGQASNRALARVCELIVPGAKIIDICRKGDEIIIEEATKEAGSDSKISKGVAFPTCVSPDVYVTHLSPVESEESAEWVIKSGSTVRVALGAQIGGFGTVVADTLVVDAAVVEGRAADVITAAWKASEAAIQTLVPGKKNWDVTSVVGKVAAAYECTPLEGMLSHNVEYGLLDGKNKIIVNPTESQRSNIESVTFKEGDVWVLDVLISTGTGKTISSGVRTTIFKKTDTTYQLRLKTSRMVYSEVKKNFGTFPFSARSLNDYKKCRVGLQECQQHNLLVPYEVYEEKSGETVAHYLSTIRITKDGPVKIAGPNAPDFSKIKSDKSVED</sequence>
<evidence type="ECO:0000259" key="2">
    <source>
        <dbReference type="Pfam" id="PF00557"/>
    </source>
</evidence>
<dbReference type="InterPro" id="IPR036390">
    <property type="entry name" value="WH_DNA-bd_sf"/>
</dbReference>
<dbReference type="EMBL" id="KV453842">
    <property type="protein sequence ID" value="ODV90680.1"/>
    <property type="molecule type" value="Genomic_DNA"/>
</dbReference>
<dbReference type="GO" id="GO:0005634">
    <property type="term" value="C:nucleus"/>
    <property type="evidence" value="ECO:0007669"/>
    <property type="project" value="EnsemblFungi"/>
</dbReference>
<dbReference type="FunFam" id="1.10.10.10:FF:000029">
    <property type="entry name" value="Proliferation-associated 2G4, a"/>
    <property type="match status" value="1"/>
</dbReference>
<comment type="similarity">
    <text evidence="1">Belongs to the peptidase M24 family.</text>
</comment>
<dbReference type="Gene3D" id="3.90.230.10">
    <property type="entry name" value="Creatinase/methionine aminopeptidase superfamily"/>
    <property type="match status" value="1"/>
</dbReference>
<feature type="non-terminal residue" evidence="3">
    <location>
        <position position="1"/>
    </location>
</feature>
<dbReference type="OrthoDB" id="5876363at2759"/>
<gene>
    <name evidence="3" type="ORF">CANCADRAFT_26191</name>
</gene>
<reference evidence="4" key="1">
    <citation type="submission" date="2016-02" db="EMBL/GenBank/DDBJ databases">
        <title>Comparative genomics of biotechnologically important yeasts.</title>
        <authorList>
            <consortium name="DOE Joint Genome Institute"/>
            <person name="Riley R."/>
            <person name="Haridas S."/>
            <person name="Wolfe K.H."/>
            <person name="Lopes M.R."/>
            <person name="Hittinger C.T."/>
            <person name="Goker M."/>
            <person name="Salamov A."/>
            <person name="Wisecaver J."/>
            <person name="Long T.M."/>
            <person name="Aerts A.L."/>
            <person name="Barry K."/>
            <person name="Choi C."/>
            <person name="Clum A."/>
            <person name="Coughlan A.Y."/>
            <person name="Deshpande S."/>
            <person name="Douglass A.P."/>
            <person name="Hanson S.J."/>
            <person name="Klenk H.-P."/>
            <person name="Labutti K."/>
            <person name="Lapidus A."/>
            <person name="Lindquist E."/>
            <person name="Lipzen A."/>
            <person name="Meier-Kolthoff J.P."/>
            <person name="Ohm R.A."/>
            <person name="Otillar R.P."/>
            <person name="Pangilinan J."/>
            <person name="Peng Y."/>
            <person name="Rokas A."/>
            <person name="Rosa C.A."/>
            <person name="Scheuner C."/>
            <person name="Sibirny A.A."/>
            <person name="Slot J.C."/>
            <person name="Stielow J.B."/>
            <person name="Sun H."/>
            <person name="Kurtzman C.P."/>
            <person name="Blackwell M."/>
            <person name="Jeffries T.W."/>
            <person name="Grigoriev I.V."/>
        </authorList>
    </citation>
    <scope>NUCLEOTIDE SEQUENCE [LARGE SCALE GENOMIC DNA]</scope>
    <source>
        <strain evidence="4">NRRL Y-17796</strain>
    </source>
</reference>
<evidence type="ECO:0000313" key="4">
    <source>
        <dbReference type="Proteomes" id="UP000095023"/>
    </source>
</evidence>
<evidence type="ECO:0000256" key="1">
    <source>
        <dbReference type="ARBA" id="ARBA00007319"/>
    </source>
</evidence>
<dbReference type="InterPro" id="IPR036005">
    <property type="entry name" value="Creatinase/aminopeptidase-like"/>
</dbReference>
<dbReference type="AlphaFoldDB" id="A0A1E4TFZ6"/>
<dbReference type="Proteomes" id="UP000095023">
    <property type="component" value="Unassembled WGS sequence"/>
</dbReference>
<dbReference type="InterPro" id="IPR036388">
    <property type="entry name" value="WH-like_DNA-bd_sf"/>
</dbReference>
<protein>
    <recommendedName>
        <fullName evidence="2">Peptidase M24 domain-containing protein</fullName>
    </recommendedName>
</protein>
<feature type="domain" description="Peptidase M24" evidence="2">
    <location>
        <begin position="13"/>
        <end position="220"/>
    </location>
</feature>
<dbReference type="SUPFAM" id="SSF55920">
    <property type="entry name" value="Creatinase/aminopeptidase"/>
    <property type="match status" value="1"/>
</dbReference>
<dbReference type="PANTHER" id="PTHR10804:SF11">
    <property type="entry name" value="PROLIFERATION-ASSOCIATED PROTEIN 2G4"/>
    <property type="match status" value="1"/>
</dbReference>
<accession>A0A1E4TFZ6</accession>
<dbReference type="PANTHER" id="PTHR10804">
    <property type="entry name" value="PROTEASE FAMILY M24 METHIONYL AMINOPEPTIDASE, AMINOPEPTIDASE P"/>
    <property type="match status" value="1"/>
</dbReference>
<dbReference type="Pfam" id="PF00557">
    <property type="entry name" value="Peptidase_M24"/>
    <property type="match status" value="1"/>
</dbReference>
<proteinExistence type="inferred from homology"/>
<organism evidence="3 4">
    <name type="scientific">Tortispora caseinolytica NRRL Y-17796</name>
    <dbReference type="NCBI Taxonomy" id="767744"/>
    <lineage>
        <taxon>Eukaryota</taxon>
        <taxon>Fungi</taxon>
        <taxon>Dikarya</taxon>
        <taxon>Ascomycota</taxon>
        <taxon>Saccharomycotina</taxon>
        <taxon>Trigonopsidomycetes</taxon>
        <taxon>Trigonopsidales</taxon>
        <taxon>Trigonopsidaceae</taxon>
        <taxon>Tortispora</taxon>
    </lineage>
</organism>
<keyword evidence="4" id="KW-1185">Reference proteome</keyword>
<evidence type="ECO:0000313" key="3">
    <source>
        <dbReference type="EMBL" id="ODV90680.1"/>
    </source>
</evidence>
<name>A0A1E4TFZ6_9ASCO</name>
<dbReference type="SUPFAM" id="SSF46785">
    <property type="entry name" value="Winged helix' DNA-binding domain"/>
    <property type="match status" value="1"/>
</dbReference>
<dbReference type="InterPro" id="IPR000994">
    <property type="entry name" value="Pept_M24"/>
</dbReference>
<dbReference type="CDD" id="cd01089">
    <property type="entry name" value="PA2G4-like"/>
    <property type="match status" value="1"/>
</dbReference>